<dbReference type="PANTHER" id="PTHR33222:SF9">
    <property type="entry name" value="PROTEIN CURVATURE THYLAKOID 1B, CHLOROPLASTIC"/>
    <property type="match status" value="1"/>
</dbReference>
<dbReference type="Proteomes" id="UP000734854">
    <property type="component" value="Unassembled WGS sequence"/>
</dbReference>
<feature type="transmembrane region" description="Helical" evidence="2">
    <location>
        <begin position="136"/>
        <end position="158"/>
    </location>
</feature>
<evidence type="ECO:0000259" key="3">
    <source>
        <dbReference type="Pfam" id="PF14159"/>
    </source>
</evidence>
<reference evidence="4 5" key="1">
    <citation type="submission" date="2020-08" db="EMBL/GenBank/DDBJ databases">
        <title>Plant Genome Project.</title>
        <authorList>
            <person name="Zhang R.-G."/>
        </authorList>
    </citation>
    <scope>NUCLEOTIDE SEQUENCE [LARGE SCALE GENOMIC DNA]</scope>
    <source>
        <tissue evidence="4">Rhizome</tissue>
    </source>
</reference>
<dbReference type="EMBL" id="JACMSC010000006">
    <property type="protein sequence ID" value="KAG6518337.1"/>
    <property type="molecule type" value="Genomic_DNA"/>
</dbReference>
<keyword evidence="2" id="KW-1133">Transmembrane helix</keyword>
<protein>
    <recommendedName>
        <fullName evidence="3">Cyanobacterial aminoacyl-tRNA synthetase CAAD domain-containing protein</fullName>
    </recommendedName>
</protein>
<dbReference type="InterPro" id="IPR033344">
    <property type="entry name" value="CURT1"/>
</dbReference>
<evidence type="ECO:0000313" key="4">
    <source>
        <dbReference type="EMBL" id="KAG6518337.1"/>
    </source>
</evidence>
<keyword evidence="2" id="KW-0812">Transmembrane</keyword>
<proteinExistence type="predicted"/>
<accession>A0A8J5HC74</accession>
<dbReference type="Pfam" id="PF14159">
    <property type="entry name" value="CAAD"/>
    <property type="match status" value="1"/>
</dbReference>
<keyword evidence="2" id="KW-0472">Membrane</keyword>
<name>A0A8J5HC74_ZINOF</name>
<comment type="caution">
    <text evidence="4">The sequence shown here is derived from an EMBL/GenBank/DDBJ whole genome shotgun (WGS) entry which is preliminary data.</text>
</comment>
<gene>
    <name evidence="4" type="ORF">ZIOFF_021741</name>
</gene>
<evidence type="ECO:0000256" key="1">
    <source>
        <dbReference type="ARBA" id="ARBA00004141"/>
    </source>
</evidence>
<dbReference type="GO" id="GO:0009535">
    <property type="term" value="C:chloroplast thylakoid membrane"/>
    <property type="evidence" value="ECO:0007669"/>
    <property type="project" value="TreeGrafter"/>
</dbReference>
<organism evidence="4 5">
    <name type="scientific">Zingiber officinale</name>
    <name type="common">Ginger</name>
    <name type="synonym">Amomum zingiber</name>
    <dbReference type="NCBI Taxonomy" id="94328"/>
    <lineage>
        <taxon>Eukaryota</taxon>
        <taxon>Viridiplantae</taxon>
        <taxon>Streptophyta</taxon>
        <taxon>Embryophyta</taxon>
        <taxon>Tracheophyta</taxon>
        <taxon>Spermatophyta</taxon>
        <taxon>Magnoliopsida</taxon>
        <taxon>Liliopsida</taxon>
        <taxon>Zingiberales</taxon>
        <taxon>Zingiberaceae</taxon>
        <taxon>Zingiber</taxon>
    </lineage>
</organism>
<dbReference type="PANTHER" id="PTHR33222">
    <property type="match status" value="1"/>
</dbReference>
<dbReference type="AlphaFoldDB" id="A0A8J5HC74"/>
<sequence>MAASSAPCGLTSRVLLDPNATTTTTTRGKFGPRSVRLPMLPIVSWKNDSCCSKSALPDELILGFPVETLLSHCILHLHLFGKLPVRTISSKSCLGRTASGSVVAKATGETPAQVSSELPEIVTTVKEAWKKLDDKYAVASLAFIGIIALWSSTGIISAIDKLPIIPGVLELIGIGYTGWFVYNNLLYKPDREALIEKVKSTYSDIIGNSS</sequence>
<feature type="domain" description="Cyanobacterial aminoacyl-tRNA synthetase CAAD" evidence="3">
    <location>
        <begin position="124"/>
        <end position="207"/>
    </location>
</feature>
<evidence type="ECO:0000313" key="5">
    <source>
        <dbReference type="Proteomes" id="UP000734854"/>
    </source>
</evidence>
<evidence type="ECO:0000256" key="2">
    <source>
        <dbReference type="SAM" id="Phobius"/>
    </source>
</evidence>
<feature type="transmembrane region" description="Helical" evidence="2">
    <location>
        <begin position="164"/>
        <end position="182"/>
    </location>
</feature>
<dbReference type="InterPro" id="IPR025564">
    <property type="entry name" value="CAAD_dom"/>
</dbReference>
<keyword evidence="5" id="KW-1185">Reference proteome</keyword>
<comment type="subcellular location">
    <subcellularLocation>
        <location evidence="1">Membrane</location>
        <topology evidence="1">Multi-pass membrane protein</topology>
    </subcellularLocation>
</comment>